<proteinExistence type="predicted"/>
<comment type="caution">
    <text evidence="1">The sequence shown here is derived from an EMBL/GenBank/DDBJ whole genome shotgun (WGS) entry which is preliminary data.</text>
</comment>
<dbReference type="EMBL" id="PKPP01004908">
    <property type="protein sequence ID" value="PWA62257.1"/>
    <property type="molecule type" value="Genomic_DNA"/>
</dbReference>
<evidence type="ECO:0000313" key="2">
    <source>
        <dbReference type="Proteomes" id="UP000245207"/>
    </source>
</evidence>
<sequence length="79" mass="8735">MVEEHKIDLGIQNARESGIPISGDRDSKIFNGPVLSVSNNCQRLAEECCFLSMKFVGSRGKGGGKFEIQFKVQTYPVNQ</sequence>
<protein>
    <submittedName>
        <fullName evidence="1">Uncharacterized protein</fullName>
    </submittedName>
</protein>
<dbReference type="AlphaFoldDB" id="A0A2U1MLZ4"/>
<reference evidence="1 2" key="1">
    <citation type="journal article" date="2018" name="Mol. Plant">
        <title>The genome of Artemisia annua provides insight into the evolution of Asteraceae family and artemisinin biosynthesis.</title>
        <authorList>
            <person name="Shen Q."/>
            <person name="Zhang L."/>
            <person name="Liao Z."/>
            <person name="Wang S."/>
            <person name="Yan T."/>
            <person name="Shi P."/>
            <person name="Liu M."/>
            <person name="Fu X."/>
            <person name="Pan Q."/>
            <person name="Wang Y."/>
            <person name="Lv Z."/>
            <person name="Lu X."/>
            <person name="Zhang F."/>
            <person name="Jiang W."/>
            <person name="Ma Y."/>
            <person name="Chen M."/>
            <person name="Hao X."/>
            <person name="Li L."/>
            <person name="Tang Y."/>
            <person name="Lv G."/>
            <person name="Zhou Y."/>
            <person name="Sun X."/>
            <person name="Brodelius P.E."/>
            <person name="Rose J.K.C."/>
            <person name="Tang K."/>
        </authorList>
    </citation>
    <scope>NUCLEOTIDE SEQUENCE [LARGE SCALE GENOMIC DNA]</scope>
    <source>
        <strain evidence="2">cv. Huhao1</strain>
        <tissue evidence="1">Leaf</tissue>
    </source>
</reference>
<accession>A0A2U1MLZ4</accession>
<keyword evidence="2" id="KW-1185">Reference proteome</keyword>
<name>A0A2U1MLZ4_ARTAN</name>
<organism evidence="1 2">
    <name type="scientific">Artemisia annua</name>
    <name type="common">Sweet wormwood</name>
    <dbReference type="NCBI Taxonomy" id="35608"/>
    <lineage>
        <taxon>Eukaryota</taxon>
        <taxon>Viridiplantae</taxon>
        <taxon>Streptophyta</taxon>
        <taxon>Embryophyta</taxon>
        <taxon>Tracheophyta</taxon>
        <taxon>Spermatophyta</taxon>
        <taxon>Magnoliopsida</taxon>
        <taxon>eudicotyledons</taxon>
        <taxon>Gunneridae</taxon>
        <taxon>Pentapetalae</taxon>
        <taxon>asterids</taxon>
        <taxon>campanulids</taxon>
        <taxon>Asterales</taxon>
        <taxon>Asteraceae</taxon>
        <taxon>Asteroideae</taxon>
        <taxon>Anthemideae</taxon>
        <taxon>Artemisiinae</taxon>
        <taxon>Artemisia</taxon>
    </lineage>
</organism>
<evidence type="ECO:0000313" key="1">
    <source>
        <dbReference type="EMBL" id="PWA62257.1"/>
    </source>
</evidence>
<dbReference type="Proteomes" id="UP000245207">
    <property type="component" value="Unassembled WGS sequence"/>
</dbReference>
<gene>
    <name evidence="1" type="ORF">CTI12_AA365680</name>
</gene>